<organism evidence="1">
    <name type="scientific">Brassica campestris</name>
    <name type="common">Field mustard</name>
    <dbReference type="NCBI Taxonomy" id="3711"/>
    <lineage>
        <taxon>Eukaryota</taxon>
        <taxon>Viridiplantae</taxon>
        <taxon>Streptophyta</taxon>
        <taxon>Embryophyta</taxon>
        <taxon>Tracheophyta</taxon>
        <taxon>Spermatophyta</taxon>
        <taxon>Magnoliopsida</taxon>
        <taxon>eudicotyledons</taxon>
        <taxon>Gunneridae</taxon>
        <taxon>Pentapetalae</taxon>
        <taxon>rosids</taxon>
        <taxon>malvids</taxon>
        <taxon>Brassicales</taxon>
        <taxon>Brassicaceae</taxon>
        <taxon>Brassiceae</taxon>
        <taxon>Brassica</taxon>
    </lineage>
</organism>
<gene>
    <name evidence="1" type="ORF">BRAA05T21123Z</name>
</gene>
<protein>
    <submittedName>
        <fullName evidence="1">Uncharacterized protein</fullName>
    </submittedName>
</protein>
<sequence>MGKLATTLDDFVPSSSSVHCCVEDQKVSPAMSSVSRGGLSEFIWPSVAVVSGRVKLKDKTGSSSKTVFCLVGCGVLLDRSSHSL</sequence>
<accession>A0A3P5YWW8</accession>
<name>A0A3P5YWW8_BRACM</name>
<reference evidence="1" key="1">
    <citation type="submission" date="2018-11" db="EMBL/GenBank/DDBJ databases">
        <authorList>
            <consortium name="Genoscope - CEA"/>
            <person name="William W."/>
        </authorList>
    </citation>
    <scope>NUCLEOTIDE SEQUENCE</scope>
</reference>
<dbReference type="EMBL" id="LR031570">
    <property type="protein sequence ID" value="VDC71409.1"/>
    <property type="molecule type" value="Genomic_DNA"/>
</dbReference>
<evidence type="ECO:0000313" key="1">
    <source>
        <dbReference type="EMBL" id="VDC71409.1"/>
    </source>
</evidence>
<dbReference type="AlphaFoldDB" id="A0A3P5YWW8"/>
<proteinExistence type="predicted"/>